<comment type="caution">
    <text evidence="2">The sequence shown here is derived from an EMBL/GenBank/DDBJ whole genome shotgun (WGS) entry which is preliminary data.</text>
</comment>
<accession>A0A316WQ06</accession>
<sequence>MKLITLVKFRNKVQNQNPDFKAKVTILDKTEMFNKSQETGFAAAYGAVPYEEMPNTPNGNVKLPEGNKYFGFMHVHLNLDGVVKIFSPYDITTFLTSCVENAKLKGGMLDAYAMVITSQGNYILKYSGDGNFAILYDQLQSWQTWYNKEYSNLTESELSDPVVVEKLFTQFLKEKVNINGLEIYKSDKTTGNTSRLEYDGKDNPVKSTPCP</sequence>
<proteinExistence type="predicted"/>
<name>A0A316WQ06_9FLAO</name>
<reference evidence="2 3" key="1">
    <citation type="submission" date="2018-04" db="EMBL/GenBank/DDBJ databases">
        <title>Chryseobacterium oncorhynchi 701B-08T from rainbow trout, and Chryseobacterium viscerum 687B-08T from diseased fish.</title>
        <authorList>
            <person name="Jeong J.-J."/>
            <person name="Lee Y.J."/>
            <person name="Pathiraja D."/>
            <person name="Park B."/>
            <person name="Choi I.-G."/>
            <person name="Kim K.D."/>
        </authorList>
    </citation>
    <scope>NUCLEOTIDE SEQUENCE [LARGE SCALE GENOMIC DNA]</scope>
    <source>
        <strain evidence="2 3">687B-08</strain>
    </source>
</reference>
<dbReference type="RefSeq" id="WP_109738106.1">
    <property type="nucleotide sequence ID" value="NZ_PPEG02000003.1"/>
</dbReference>
<evidence type="ECO:0000313" key="2">
    <source>
        <dbReference type="EMBL" id="PWN62473.1"/>
    </source>
</evidence>
<dbReference type="EMBL" id="PPEG02000003">
    <property type="protein sequence ID" value="PWN62473.1"/>
    <property type="molecule type" value="Genomic_DNA"/>
</dbReference>
<evidence type="ECO:0000256" key="1">
    <source>
        <dbReference type="SAM" id="MobiDB-lite"/>
    </source>
</evidence>
<evidence type="ECO:0000313" key="3">
    <source>
        <dbReference type="Proteomes" id="UP000236413"/>
    </source>
</evidence>
<gene>
    <name evidence="2" type="ORF">C1634_006740</name>
</gene>
<feature type="region of interest" description="Disordered" evidence="1">
    <location>
        <begin position="192"/>
        <end position="211"/>
    </location>
</feature>
<protein>
    <submittedName>
        <fullName evidence="2">Uncharacterized protein</fullName>
    </submittedName>
</protein>
<dbReference type="Proteomes" id="UP000236413">
    <property type="component" value="Unassembled WGS sequence"/>
</dbReference>
<organism evidence="2 3">
    <name type="scientific">Chryseobacterium viscerum</name>
    <dbReference type="NCBI Taxonomy" id="1037377"/>
    <lineage>
        <taxon>Bacteria</taxon>
        <taxon>Pseudomonadati</taxon>
        <taxon>Bacteroidota</taxon>
        <taxon>Flavobacteriia</taxon>
        <taxon>Flavobacteriales</taxon>
        <taxon>Weeksellaceae</taxon>
        <taxon>Chryseobacterium group</taxon>
        <taxon>Chryseobacterium</taxon>
    </lineage>
</organism>
<dbReference type="AlphaFoldDB" id="A0A316WQ06"/>